<dbReference type="AlphaFoldDB" id="A0A183PFF9"/>
<organism evidence="1 2">
    <name type="scientific">Schistosoma mattheei</name>
    <dbReference type="NCBI Taxonomy" id="31246"/>
    <lineage>
        <taxon>Eukaryota</taxon>
        <taxon>Metazoa</taxon>
        <taxon>Spiralia</taxon>
        <taxon>Lophotrochozoa</taxon>
        <taxon>Platyhelminthes</taxon>
        <taxon>Trematoda</taxon>
        <taxon>Digenea</taxon>
        <taxon>Strigeidida</taxon>
        <taxon>Schistosomatoidea</taxon>
        <taxon>Schistosomatidae</taxon>
        <taxon>Schistosoma</taxon>
    </lineage>
</organism>
<evidence type="ECO:0000313" key="2">
    <source>
        <dbReference type="Proteomes" id="UP000269396"/>
    </source>
</evidence>
<protein>
    <submittedName>
        <fullName evidence="1">Uncharacterized protein</fullName>
    </submittedName>
</protein>
<dbReference type="EMBL" id="UZAL01033149">
    <property type="protein sequence ID" value="VDP62722.1"/>
    <property type="molecule type" value="Genomic_DNA"/>
</dbReference>
<evidence type="ECO:0000313" key="1">
    <source>
        <dbReference type="EMBL" id="VDP62722.1"/>
    </source>
</evidence>
<reference evidence="1 2" key="1">
    <citation type="submission" date="2018-11" db="EMBL/GenBank/DDBJ databases">
        <authorList>
            <consortium name="Pathogen Informatics"/>
        </authorList>
    </citation>
    <scope>NUCLEOTIDE SEQUENCE [LARGE SCALE GENOMIC DNA]</scope>
    <source>
        <strain>Denwood</strain>
        <strain evidence="2">Zambia</strain>
    </source>
</reference>
<accession>A0A183PFF9</accession>
<dbReference type="Proteomes" id="UP000269396">
    <property type="component" value="Unassembled WGS sequence"/>
</dbReference>
<proteinExistence type="predicted"/>
<sequence>MSTNHGNCELQDYITFAILHKYGGYVDQETAQLKNKFLKPYAESLGIDQVSYWPFLLDLASPGLQQILRSQWSSIQLSHGIKQFQNEILTPVQSIIIKLLNRSMPGTTKCYPLLNKLKIQSKQSLLIQLVQFNNFLSQKAISTDLSKLIPDLGLSSGGSKLFQYIHNSNILGKSIP</sequence>
<gene>
    <name evidence="1" type="ORF">SMTD_LOCUS13095</name>
</gene>
<keyword evidence="2" id="KW-1185">Reference proteome</keyword>
<name>A0A183PFF9_9TREM</name>